<dbReference type="Pfam" id="PF00005">
    <property type="entry name" value="ABC_tran"/>
    <property type="match status" value="1"/>
</dbReference>
<dbReference type="CDD" id="cd07346">
    <property type="entry name" value="ABC_6TM_exporters"/>
    <property type="match status" value="1"/>
</dbReference>
<feature type="transmembrane region" description="Helical" evidence="7">
    <location>
        <begin position="170"/>
        <end position="189"/>
    </location>
</feature>
<dbReference type="RefSeq" id="WP_090172721.1">
    <property type="nucleotide sequence ID" value="NZ_FMXR01000007.1"/>
</dbReference>
<evidence type="ECO:0000256" key="7">
    <source>
        <dbReference type="SAM" id="Phobius"/>
    </source>
</evidence>
<dbReference type="STRING" id="1732.SAMN02910417_00924"/>
<dbReference type="Proteomes" id="UP000199228">
    <property type="component" value="Unassembled WGS sequence"/>
</dbReference>
<evidence type="ECO:0000256" key="5">
    <source>
        <dbReference type="ARBA" id="ARBA00022989"/>
    </source>
</evidence>
<dbReference type="PROSITE" id="PS50929">
    <property type="entry name" value="ABC_TM1F"/>
    <property type="match status" value="1"/>
</dbReference>
<name>A0A1G6AV98_EUBOX</name>
<dbReference type="InterPro" id="IPR036640">
    <property type="entry name" value="ABC1_TM_sf"/>
</dbReference>
<dbReference type="OrthoDB" id="9762778at2"/>
<protein>
    <submittedName>
        <fullName evidence="10">ABC-type multidrug transport system, ATPase and permease component</fullName>
    </submittedName>
</protein>
<dbReference type="EMBL" id="FMXR01000007">
    <property type="protein sequence ID" value="SDB12262.1"/>
    <property type="molecule type" value="Genomic_DNA"/>
</dbReference>
<evidence type="ECO:0000313" key="10">
    <source>
        <dbReference type="EMBL" id="SDB12262.1"/>
    </source>
</evidence>
<dbReference type="SUPFAM" id="SSF90123">
    <property type="entry name" value="ABC transporter transmembrane region"/>
    <property type="match status" value="1"/>
</dbReference>
<comment type="subcellular location">
    <subcellularLocation>
        <location evidence="1">Cell membrane</location>
        <topology evidence="1">Multi-pass membrane protein</topology>
    </subcellularLocation>
</comment>
<dbReference type="PANTHER" id="PTHR43394:SF1">
    <property type="entry name" value="ATP-BINDING CASSETTE SUB-FAMILY B MEMBER 10, MITOCHONDRIAL"/>
    <property type="match status" value="1"/>
</dbReference>
<dbReference type="GO" id="GO:0016887">
    <property type="term" value="F:ATP hydrolysis activity"/>
    <property type="evidence" value="ECO:0007669"/>
    <property type="project" value="InterPro"/>
</dbReference>
<dbReference type="SUPFAM" id="SSF52540">
    <property type="entry name" value="P-loop containing nucleoside triphosphate hydrolases"/>
    <property type="match status" value="1"/>
</dbReference>
<feature type="domain" description="ABC transporter" evidence="8">
    <location>
        <begin position="375"/>
        <end position="596"/>
    </location>
</feature>
<evidence type="ECO:0000256" key="1">
    <source>
        <dbReference type="ARBA" id="ARBA00004651"/>
    </source>
</evidence>
<dbReference type="SMART" id="SM00382">
    <property type="entry name" value="AAA"/>
    <property type="match status" value="1"/>
</dbReference>
<dbReference type="InterPro" id="IPR039421">
    <property type="entry name" value="Type_1_exporter"/>
</dbReference>
<feature type="domain" description="ABC transmembrane type-1" evidence="9">
    <location>
        <begin position="57"/>
        <end position="338"/>
    </location>
</feature>
<accession>A0A1G6AV98</accession>
<proteinExistence type="predicted"/>
<evidence type="ECO:0000256" key="2">
    <source>
        <dbReference type="ARBA" id="ARBA00022692"/>
    </source>
</evidence>
<dbReference type="InterPro" id="IPR011527">
    <property type="entry name" value="ABC1_TM_dom"/>
</dbReference>
<dbReference type="PANTHER" id="PTHR43394">
    <property type="entry name" value="ATP-DEPENDENT PERMEASE MDL1, MITOCHONDRIAL"/>
    <property type="match status" value="1"/>
</dbReference>
<organism evidence="10 11">
    <name type="scientific">Eubacterium oxidoreducens</name>
    <dbReference type="NCBI Taxonomy" id="1732"/>
    <lineage>
        <taxon>Bacteria</taxon>
        <taxon>Bacillati</taxon>
        <taxon>Bacillota</taxon>
        <taxon>Clostridia</taxon>
        <taxon>Eubacteriales</taxon>
        <taxon>Eubacteriaceae</taxon>
        <taxon>Eubacterium</taxon>
    </lineage>
</organism>
<keyword evidence="5 7" id="KW-1133">Transmembrane helix</keyword>
<keyword evidence="2 7" id="KW-0812">Transmembrane</keyword>
<dbReference type="PROSITE" id="PS50893">
    <property type="entry name" value="ABC_TRANSPORTER_2"/>
    <property type="match status" value="1"/>
</dbReference>
<dbReference type="InterPro" id="IPR027417">
    <property type="entry name" value="P-loop_NTPase"/>
</dbReference>
<dbReference type="AlphaFoldDB" id="A0A1G6AV98"/>
<evidence type="ECO:0000256" key="3">
    <source>
        <dbReference type="ARBA" id="ARBA00022741"/>
    </source>
</evidence>
<dbReference type="InterPro" id="IPR003439">
    <property type="entry name" value="ABC_transporter-like_ATP-bd"/>
</dbReference>
<evidence type="ECO:0000313" key="11">
    <source>
        <dbReference type="Proteomes" id="UP000199228"/>
    </source>
</evidence>
<dbReference type="GO" id="GO:0005886">
    <property type="term" value="C:plasma membrane"/>
    <property type="evidence" value="ECO:0007669"/>
    <property type="project" value="UniProtKB-SubCell"/>
</dbReference>
<feature type="transmembrane region" description="Helical" evidence="7">
    <location>
        <begin position="281"/>
        <end position="303"/>
    </location>
</feature>
<dbReference type="InterPro" id="IPR003593">
    <property type="entry name" value="AAA+_ATPase"/>
</dbReference>
<sequence>MGNNNKQNDEFRGLNKLLKSQAVKFLFEKFGDGTYTEFIDDWKWIFSYSKKYKWIIVFYTLLGLSGSTLSLVAAVIGQKLIDIITGYQYSKLWLLILAMVASTLFSMISDSILGRFNLKISIYVNNDIQAEIFNKIIDSDWQKLTEYQNGDLLNRFNSDVGTIAGNAVSWVPNVIIAIYTFVATFVVLLSYDPVMAIFAFATSPVLLLVSRRVMRKSREYQKRVMEMNSGMMSFETETFYNFDSIKSFGVTNHYENELRGWQQKYKDYNLEYNLYTIKLNLGLSSLSTSVSMIAFLYCLFRMWERVITYGEMSVILSQSGKLASSFSSIIGIFPSMISSAVSAHRIREIVDLPKEVHDPESAEKLRPLAKDGFTVRMKTVDFSYVEDNQIITGLDFVAQPNEIVALIGPSGQGKTTMLRLILGLIHPQEGEALIEASDGSAYPMNADLREFFSYVPQGNTMLAGTVAENLRVVKNDATDEEIVEALKIACAWDYVETLPDGINGKLGERGRGLSEGQVQRIAIARAVLRDAPILLLDEATSALDEETEAQVLSNIIKQRPNKTCIVSTHRPSVLSMCQRIYRINEAVLEEVPYENL</sequence>
<dbReference type="GO" id="GO:0015421">
    <property type="term" value="F:ABC-type oligopeptide transporter activity"/>
    <property type="evidence" value="ECO:0007669"/>
    <property type="project" value="TreeGrafter"/>
</dbReference>
<feature type="transmembrane region" description="Helical" evidence="7">
    <location>
        <begin position="54"/>
        <end position="77"/>
    </location>
</feature>
<dbReference type="GO" id="GO:0005524">
    <property type="term" value="F:ATP binding"/>
    <property type="evidence" value="ECO:0007669"/>
    <property type="project" value="UniProtKB-KW"/>
</dbReference>
<evidence type="ECO:0000256" key="4">
    <source>
        <dbReference type="ARBA" id="ARBA00022840"/>
    </source>
</evidence>
<feature type="transmembrane region" description="Helical" evidence="7">
    <location>
        <begin position="195"/>
        <end position="214"/>
    </location>
</feature>
<keyword evidence="11" id="KW-1185">Reference proteome</keyword>
<keyword evidence="4" id="KW-0067">ATP-binding</keyword>
<evidence type="ECO:0000256" key="6">
    <source>
        <dbReference type="ARBA" id="ARBA00023136"/>
    </source>
</evidence>
<evidence type="ECO:0000259" key="9">
    <source>
        <dbReference type="PROSITE" id="PS50929"/>
    </source>
</evidence>
<dbReference type="Gene3D" id="1.20.1560.10">
    <property type="entry name" value="ABC transporter type 1, transmembrane domain"/>
    <property type="match status" value="1"/>
</dbReference>
<feature type="transmembrane region" description="Helical" evidence="7">
    <location>
        <begin position="92"/>
        <end position="113"/>
    </location>
</feature>
<evidence type="ECO:0000259" key="8">
    <source>
        <dbReference type="PROSITE" id="PS50893"/>
    </source>
</evidence>
<dbReference type="Gene3D" id="3.40.50.300">
    <property type="entry name" value="P-loop containing nucleotide triphosphate hydrolases"/>
    <property type="match status" value="1"/>
</dbReference>
<dbReference type="Pfam" id="PF00664">
    <property type="entry name" value="ABC_membrane"/>
    <property type="match status" value="1"/>
</dbReference>
<gene>
    <name evidence="10" type="ORF">SAMN02910417_00924</name>
</gene>
<keyword evidence="3" id="KW-0547">Nucleotide-binding</keyword>
<reference evidence="10 11" key="1">
    <citation type="submission" date="2016-10" db="EMBL/GenBank/DDBJ databases">
        <authorList>
            <person name="de Groot N.N."/>
        </authorList>
    </citation>
    <scope>NUCLEOTIDE SEQUENCE [LARGE SCALE GENOMIC DNA]</scope>
    <source>
        <strain evidence="10 11">DSM 3217</strain>
    </source>
</reference>
<keyword evidence="6 7" id="KW-0472">Membrane</keyword>